<feature type="chain" id="PRO_5002863583" evidence="1">
    <location>
        <begin position="22"/>
        <end position="136"/>
    </location>
</feature>
<reference evidence="2" key="1">
    <citation type="submission" date="2007-06" db="EMBL/GenBank/DDBJ databases">
        <title>Bracovirus Evolution: Comparative Genomics of Multiple Viral and Proviral Genomes.</title>
        <authorList>
            <person name="Desjardins C.A."/>
            <person name="Gundersen-Rindal D.E."/>
            <person name="Hostetler J.B."/>
            <person name="Tallon L.J."/>
            <person name="Utterback T.R."/>
            <person name="Fuester R.W."/>
            <person name="Schatz M.C."/>
            <person name="Pedroni M.J."/>
            <person name="Fadrosh D.W."/>
            <person name="Haas B.J."/>
            <person name="Toms B.S."/>
            <person name="Chen D."/>
            <person name="Nene V."/>
        </authorList>
    </citation>
    <scope>NUCLEOTIDE SEQUENCE</scope>
</reference>
<dbReference type="EMBL" id="EF710645">
    <property type="protein sequence ID" value="ACE75151.1"/>
    <property type="molecule type" value="Genomic_DNA"/>
</dbReference>
<protein>
    <submittedName>
        <fullName evidence="2">Uncharacterized protein</fullName>
    </submittedName>
</protein>
<feature type="signal peptide" evidence="1">
    <location>
        <begin position="1"/>
        <end position="21"/>
    </location>
</feature>
<keyword evidence="1" id="KW-0732">Signal</keyword>
<dbReference type="AlphaFoldDB" id="B7S8C6"/>
<accession>B7S8C6</accession>
<evidence type="ECO:0000313" key="2">
    <source>
        <dbReference type="EMBL" id="ACE75151.1"/>
    </source>
</evidence>
<proteinExistence type="predicted"/>
<gene>
    <name evidence="2" type="ORF">GFP_L3_0120</name>
</gene>
<organism evidence="2">
    <name type="scientific">Glyptapanteles flavicoxis</name>
    <dbReference type="NCBI Taxonomy" id="463051"/>
    <lineage>
        <taxon>Eukaryota</taxon>
        <taxon>Metazoa</taxon>
        <taxon>Ecdysozoa</taxon>
        <taxon>Arthropoda</taxon>
        <taxon>Hexapoda</taxon>
        <taxon>Insecta</taxon>
        <taxon>Pterygota</taxon>
        <taxon>Neoptera</taxon>
        <taxon>Endopterygota</taxon>
        <taxon>Hymenoptera</taxon>
        <taxon>Apocrita</taxon>
        <taxon>Ichneumonoidea</taxon>
        <taxon>Braconidae</taxon>
        <taxon>Microgastrinae</taxon>
        <taxon>Glyptapanteles</taxon>
    </lineage>
</organism>
<sequence>MWHLTAILAILIISSHMLSTSEEIEDSDHCLEPWSACGLLSNLCCYRRKTVNGSSAMIKFHCDYLEKRIYVKADEVYRYKDVLVIEKLKDDEDFPMLYDEYVQCLAKIEERINLKRFMDRMYESEIPARTFRHGRN</sequence>
<name>B7S8C6_9HYME</name>
<evidence type="ECO:0000256" key="1">
    <source>
        <dbReference type="SAM" id="SignalP"/>
    </source>
</evidence>